<keyword evidence="2" id="KW-0238">DNA-binding</keyword>
<keyword evidence="3" id="KW-0804">Transcription</keyword>
<keyword evidence="1" id="KW-0805">Transcription regulation</keyword>
<dbReference type="Gene3D" id="1.10.10.10">
    <property type="entry name" value="Winged helix-like DNA-binding domain superfamily/Winged helix DNA-binding domain"/>
    <property type="match status" value="1"/>
</dbReference>
<dbReference type="PANTHER" id="PTHR44688">
    <property type="entry name" value="DNA-BINDING TRANSCRIPTIONAL ACTIVATOR DEVR_DOSR"/>
    <property type="match status" value="1"/>
</dbReference>
<dbReference type="SUPFAM" id="SSF48452">
    <property type="entry name" value="TPR-like"/>
    <property type="match status" value="1"/>
</dbReference>
<dbReference type="InterPro" id="IPR027417">
    <property type="entry name" value="P-loop_NTPase"/>
</dbReference>
<accession>A0A2T0SBP7</accession>
<evidence type="ECO:0000256" key="2">
    <source>
        <dbReference type="ARBA" id="ARBA00023125"/>
    </source>
</evidence>
<evidence type="ECO:0000313" key="6">
    <source>
        <dbReference type="Proteomes" id="UP000239209"/>
    </source>
</evidence>
<evidence type="ECO:0000256" key="3">
    <source>
        <dbReference type="ARBA" id="ARBA00023163"/>
    </source>
</evidence>
<dbReference type="CDD" id="cd06170">
    <property type="entry name" value="LuxR_C_like"/>
    <property type="match status" value="1"/>
</dbReference>
<evidence type="ECO:0000256" key="1">
    <source>
        <dbReference type="ARBA" id="ARBA00023015"/>
    </source>
</evidence>
<dbReference type="InterPro" id="IPR000792">
    <property type="entry name" value="Tscrpt_reg_LuxR_C"/>
</dbReference>
<protein>
    <submittedName>
        <fullName evidence="5">LuxR family maltose regulon positive regulatory protein</fullName>
    </submittedName>
</protein>
<dbReference type="Pfam" id="PF00196">
    <property type="entry name" value="GerE"/>
    <property type="match status" value="1"/>
</dbReference>
<evidence type="ECO:0000259" key="4">
    <source>
        <dbReference type="PROSITE" id="PS50043"/>
    </source>
</evidence>
<dbReference type="GO" id="GO:0006355">
    <property type="term" value="P:regulation of DNA-templated transcription"/>
    <property type="evidence" value="ECO:0007669"/>
    <property type="project" value="InterPro"/>
</dbReference>
<dbReference type="SMART" id="SM00421">
    <property type="entry name" value="HTH_LUXR"/>
    <property type="match status" value="1"/>
</dbReference>
<dbReference type="PROSITE" id="PS50043">
    <property type="entry name" value="HTH_LUXR_2"/>
    <property type="match status" value="1"/>
</dbReference>
<dbReference type="AlphaFoldDB" id="A0A2T0SBP7"/>
<feature type="domain" description="HTH luxR-type" evidence="4">
    <location>
        <begin position="821"/>
        <end position="886"/>
    </location>
</feature>
<dbReference type="Pfam" id="PF25873">
    <property type="entry name" value="WHD_MalT"/>
    <property type="match status" value="1"/>
</dbReference>
<dbReference type="InterPro" id="IPR041617">
    <property type="entry name" value="TPR_MalT"/>
</dbReference>
<proteinExistence type="predicted"/>
<sequence>MRADSSVAIPVIGQATIDDPLLRSRFEIPDRPPFRVSRPRLRDRLRLSNAPVTMVVGPPGSGKTQLVASWVADEPAAGAVAWITLEDDDRACPFWTVVVEALRHAGLDINPSLATSPVPAPADRSFLIRLAAELNRLRRPVTLVLDGVSDLTGTEWAAELEFVLRHTASLLRLVLIGRWDPPMPAHRYRLAGRLLEIRSADLAFTADEAAELLRLHGVQLSPAKLSSLLAHTEGWAAGLRLFAMALQGRQDADDLVDTITGNEATIAEYFFDEVLRAQPAHVRSFLLEVSVLDTFTADLAEAVTGRTDARGILAELERRNAFVQRAAEFSAVYRFHRLFAELLGAQLLCVAPERLRPLHARAATWFAEREQTAEAVGHAVKAADWDAAAAIVVEHRAIADVLLGGRTGRLGALLNGFPPDRGAPESALVAAALALADGSFEDCAEHLRRARTDSADGFGTGTALAFADILVRVMLADAHGTEEQVLGCRAEAQEALAHVPPDQPGRHRELTVLLMAAVGRAQSRRGSVDAAAVAFTRAVAQEASGCRYPRIQCLEHLAVIEAYRGRLRHAERLAGEAVELAGLAGLEPARRPVTAHVVLAWVAMERYDVDGAGHHLRVADQRHPHADPLTDAAFALVKSRRLQARGELRGAAKLLDDVDRRAAPRTPRWLAREVVLARARLMITMGLPDDGLRLIRSLPSDDVPGVLVLQAAALVATGDAEQAREVLVPLLSAAGMTPPVAVEGWLVMASVAAHDGAIEEARSALGQALRHAIPETQRRIVHQAWAQLRRLLRDDNELTEQYRILQGAARGAGGTGTPDTGPILIEPLSRREMEVLRGIAAMLPTEEIAARLFVSINTVKTHVRSILRKLSASRRNEAVRRARALGLI</sequence>
<dbReference type="InterPro" id="IPR016032">
    <property type="entry name" value="Sig_transdc_resp-reg_C-effctor"/>
</dbReference>
<dbReference type="PANTHER" id="PTHR44688:SF16">
    <property type="entry name" value="DNA-BINDING TRANSCRIPTIONAL ACTIVATOR DEVR_DOSR"/>
    <property type="match status" value="1"/>
</dbReference>
<dbReference type="Gene3D" id="3.40.50.300">
    <property type="entry name" value="P-loop containing nucleotide triphosphate hydrolases"/>
    <property type="match status" value="1"/>
</dbReference>
<organism evidence="5 6">
    <name type="scientific">Pseudosporangium ferrugineum</name>
    <dbReference type="NCBI Taxonomy" id="439699"/>
    <lineage>
        <taxon>Bacteria</taxon>
        <taxon>Bacillati</taxon>
        <taxon>Actinomycetota</taxon>
        <taxon>Actinomycetes</taxon>
        <taxon>Micromonosporales</taxon>
        <taxon>Micromonosporaceae</taxon>
        <taxon>Pseudosporangium</taxon>
    </lineage>
</organism>
<dbReference type="Pfam" id="PF13191">
    <property type="entry name" value="AAA_16"/>
    <property type="match status" value="1"/>
</dbReference>
<dbReference type="InterPro" id="IPR059106">
    <property type="entry name" value="WHD_MalT"/>
</dbReference>
<dbReference type="InterPro" id="IPR011990">
    <property type="entry name" value="TPR-like_helical_dom_sf"/>
</dbReference>
<dbReference type="EMBL" id="PVZG01000004">
    <property type="protein sequence ID" value="PRY30855.1"/>
    <property type="molecule type" value="Genomic_DNA"/>
</dbReference>
<reference evidence="5 6" key="1">
    <citation type="submission" date="2018-03" db="EMBL/GenBank/DDBJ databases">
        <title>Genomic Encyclopedia of Archaeal and Bacterial Type Strains, Phase II (KMG-II): from individual species to whole genera.</title>
        <authorList>
            <person name="Goeker M."/>
        </authorList>
    </citation>
    <scope>NUCLEOTIDE SEQUENCE [LARGE SCALE GENOMIC DNA]</scope>
    <source>
        <strain evidence="5 6">DSM 45348</strain>
    </source>
</reference>
<dbReference type="GO" id="GO:0003677">
    <property type="term" value="F:DNA binding"/>
    <property type="evidence" value="ECO:0007669"/>
    <property type="project" value="UniProtKB-KW"/>
</dbReference>
<evidence type="ECO:0000313" key="5">
    <source>
        <dbReference type="EMBL" id="PRY30855.1"/>
    </source>
</evidence>
<name>A0A2T0SBP7_9ACTN</name>
<dbReference type="InterPro" id="IPR041664">
    <property type="entry name" value="AAA_16"/>
</dbReference>
<keyword evidence="6" id="KW-1185">Reference proteome</keyword>
<dbReference type="PRINTS" id="PR00038">
    <property type="entry name" value="HTHLUXR"/>
</dbReference>
<gene>
    <name evidence="5" type="ORF">CLV70_104407</name>
</gene>
<dbReference type="SUPFAM" id="SSF52540">
    <property type="entry name" value="P-loop containing nucleoside triphosphate hydrolases"/>
    <property type="match status" value="1"/>
</dbReference>
<dbReference type="Proteomes" id="UP000239209">
    <property type="component" value="Unassembled WGS sequence"/>
</dbReference>
<dbReference type="Gene3D" id="1.25.40.10">
    <property type="entry name" value="Tetratricopeptide repeat domain"/>
    <property type="match status" value="1"/>
</dbReference>
<dbReference type="InterPro" id="IPR036388">
    <property type="entry name" value="WH-like_DNA-bd_sf"/>
</dbReference>
<comment type="caution">
    <text evidence="5">The sequence shown here is derived from an EMBL/GenBank/DDBJ whole genome shotgun (WGS) entry which is preliminary data.</text>
</comment>
<dbReference type="Pfam" id="PF17874">
    <property type="entry name" value="TPR_MalT"/>
    <property type="match status" value="1"/>
</dbReference>
<dbReference type="SUPFAM" id="SSF46894">
    <property type="entry name" value="C-terminal effector domain of the bipartite response regulators"/>
    <property type="match status" value="1"/>
</dbReference>